<keyword evidence="2" id="KW-1185">Reference proteome</keyword>
<gene>
    <name evidence="1" type="ORF">Golax_005296</name>
</gene>
<feature type="non-terminal residue" evidence="1">
    <location>
        <position position="1"/>
    </location>
</feature>
<evidence type="ECO:0000313" key="2">
    <source>
        <dbReference type="Proteomes" id="UP000593574"/>
    </source>
</evidence>
<evidence type="ECO:0000313" key="1">
    <source>
        <dbReference type="EMBL" id="MBA0717482.1"/>
    </source>
</evidence>
<reference evidence="1 2" key="1">
    <citation type="journal article" date="2019" name="Genome Biol. Evol.">
        <title>Insights into the evolution of the New World diploid cottons (Gossypium, subgenus Houzingenia) based on genome sequencing.</title>
        <authorList>
            <person name="Grover C.E."/>
            <person name="Arick M.A. 2nd"/>
            <person name="Thrash A."/>
            <person name="Conover J.L."/>
            <person name="Sanders W.S."/>
            <person name="Peterson D.G."/>
            <person name="Frelichowski J.E."/>
            <person name="Scheffler J.A."/>
            <person name="Scheffler B.E."/>
            <person name="Wendel J.F."/>
        </authorList>
    </citation>
    <scope>NUCLEOTIDE SEQUENCE [LARGE SCALE GENOMIC DNA]</scope>
    <source>
        <strain evidence="1">4</strain>
        <tissue evidence="1">Leaf</tissue>
    </source>
</reference>
<protein>
    <submittedName>
        <fullName evidence="1">Uncharacterized protein</fullName>
    </submittedName>
</protein>
<dbReference type="AlphaFoldDB" id="A0A7J9A0U8"/>
<accession>A0A7J9A0U8</accession>
<proteinExistence type="predicted"/>
<name>A0A7J9A0U8_9ROSI</name>
<dbReference type="EMBL" id="JABEZV010000008">
    <property type="protein sequence ID" value="MBA0717482.1"/>
    <property type="molecule type" value="Genomic_DNA"/>
</dbReference>
<comment type="caution">
    <text evidence="1">The sequence shown here is derived from an EMBL/GenBank/DDBJ whole genome shotgun (WGS) entry which is preliminary data.</text>
</comment>
<sequence length="96" mass="10439">MSSKQNRAGWSNIPTGLVSASSLTKKVENGLSRLEIRDANVVEKQNMDLENLIVVSCKNRNESGISPTLATLFSILKELFLQLHLDPASSNTLPAS</sequence>
<organism evidence="1 2">
    <name type="scientific">Gossypium laxum</name>
    <dbReference type="NCBI Taxonomy" id="34288"/>
    <lineage>
        <taxon>Eukaryota</taxon>
        <taxon>Viridiplantae</taxon>
        <taxon>Streptophyta</taxon>
        <taxon>Embryophyta</taxon>
        <taxon>Tracheophyta</taxon>
        <taxon>Spermatophyta</taxon>
        <taxon>Magnoliopsida</taxon>
        <taxon>eudicotyledons</taxon>
        <taxon>Gunneridae</taxon>
        <taxon>Pentapetalae</taxon>
        <taxon>rosids</taxon>
        <taxon>malvids</taxon>
        <taxon>Malvales</taxon>
        <taxon>Malvaceae</taxon>
        <taxon>Malvoideae</taxon>
        <taxon>Gossypium</taxon>
    </lineage>
</organism>
<dbReference type="Proteomes" id="UP000593574">
    <property type="component" value="Unassembled WGS sequence"/>
</dbReference>